<dbReference type="SMART" id="SM00543">
    <property type="entry name" value="MIF4G"/>
    <property type="match status" value="1"/>
</dbReference>
<dbReference type="Pfam" id="PF02854">
    <property type="entry name" value="MIF4G"/>
    <property type="match status" value="1"/>
</dbReference>
<evidence type="ECO:0000256" key="3">
    <source>
        <dbReference type="ARBA" id="ARBA00023242"/>
    </source>
</evidence>
<comment type="subcellular location">
    <subcellularLocation>
        <location evidence="1">Nucleus</location>
        <location evidence="1">Nucleolus</location>
    </subcellularLocation>
</comment>
<accession>A0AAD5U7U9</accession>
<dbReference type="Proteomes" id="UP001211065">
    <property type="component" value="Unassembled WGS sequence"/>
</dbReference>
<dbReference type="Gene3D" id="1.25.40.180">
    <property type="match status" value="1"/>
</dbReference>
<dbReference type="SMART" id="SM00544">
    <property type="entry name" value="MA3"/>
    <property type="match status" value="1"/>
</dbReference>
<feature type="domain" description="MI" evidence="5">
    <location>
        <begin position="650"/>
        <end position="769"/>
    </location>
</feature>
<feature type="compositionally biased region" description="Basic and acidic residues" evidence="4">
    <location>
        <begin position="77"/>
        <end position="95"/>
    </location>
</feature>
<feature type="region of interest" description="Disordered" evidence="4">
    <location>
        <begin position="77"/>
        <end position="117"/>
    </location>
</feature>
<dbReference type="SUPFAM" id="SSF48371">
    <property type="entry name" value="ARM repeat"/>
    <property type="match status" value="1"/>
</dbReference>
<feature type="region of interest" description="Disordered" evidence="4">
    <location>
        <begin position="245"/>
        <end position="282"/>
    </location>
</feature>
<dbReference type="InterPro" id="IPR050781">
    <property type="entry name" value="CWC22_splicing_factor"/>
</dbReference>
<dbReference type="GO" id="GO:0003723">
    <property type="term" value="F:RNA binding"/>
    <property type="evidence" value="ECO:0007669"/>
    <property type="project" value="InterPro"/>
</dbReference>
<dbReference type="PROSITE" id="PS51366">
    <property type="entry name" value="MI"/>
    <property type="match status" value="1"/>
</dbReference>
<evidence type="ECO:0000256" key="4">
    <source>
        <dbReference type="SAM" id="MobiDB-lite"/>
    </source>
</evidence>
<keyword evidence="7" id="KW-1185">Reference proteome</keyword>
<feature type="region of interest" description="Disordered" evidence="4">
    <location>
        <begin position="1"/>
        <end position="21"/>
    </location>
</feature>
<evidence type="ECO:0000259" key="5">
    <source>
        <dbReference type="PROSITE" id="PS51366"/>
    </source>
</evidence>
<evidence type="ECO:0000256" key="1">
    <source>
        <dbReference type="ARBA" id="ARBA00004604"/>
    </source>
</evidence>
<dbReference type="GO" id="GO:0042274">
    <property type="term" value="P:ribosomal small subunit biogenesis"/>
    <property type="evidence" value="ECO:0007669"/>
    <property type="project" value="TreeGrafter"/>
</dbReference>
<name>A0AAD5U7U9_9FUNG</name>
<dbReference type="AlphaFoldDB" id="A0AAD5U7U9"/>
<proteinExistence type="inferred from homology"/>
<reference evidence="6" key="1">
    <citation type="submission" date="2020-05" db="EMBL/GenBank/DDBJ databases">
        <title>Phylogenomic resolution of chytrid fungi.</title>
        <authorList>
            <person name="Stajich J.E."/>
            <person name="Amses K."/>
            <person name="Simmons R."/>
            <person name="Seto K."/>
            <person name="Myers J."/>
            <person name="Bonds A."/>
            <person name="Quandt C.A."/>
            <person name="Barry K."/>
            <person name="Liu P."/>
            <person name="Grigoriev I."/>
            <person name="Longcore J.E."/>
            <person name="James T.Y."/>
        </authorList>
    </citation>
    <scope>NUCLEOTIDE SEQUENCE</scope>
    <source>
        <strain evidence="6">JEL0476</strain>
    </source>
</reference>
<gene>
    <name evidence="6" type="primary">SGD1</name>
    <name evidence="6" type="ORF">HK099_007826</name>
</gene>
<organism evidence="6 7">
    <name type="scientific">Clydaea vesicula</name>
    <dbReference type="NCBI Taxonomy" id="447962"/>
    <lineage>
        <taxon>Eukaryota</taxon>
        <taxon>Fungi</taxon>
        <taxon>Fungi incertae sedis</taxon>
        <taxon>Chytridiomycota</taxon>
        <taxon>Chytridiomycota incertae sedis</taxon>
        <taxon>Chytridiomycetes</taxon>
        <taxon>Lobulomycetales</taxon>
        <taxon>Lobulomycetaceae</taxon>
        <taxon>Clydaea</taxon>
    </lineage>
</organism>
<sequence>MSISLPSSLTSQLSELDSNDSRFNYKGFSKKSLKRKALRKEERKLKKQKMNLFQTGKSKLTVLPSENIKKTAKLEKSNIHLESDSEKRDRIAEPNKKKKKREISNNEKLETLKKQNPHFHELLTGESKFYNSANTSKEKFEQDDKLIKMYAKKLKLKKVGKIPSNFADDGLDFLFEDLTLPGNLNSSSEYQEGDKERSDLDETEFGDQSIAEDSDDFEGSQVGEEEKMSLSDSLNFLENLDEEEGNSVDNDAVFSSGEYSNSAEEDENFSDNYNADTSVEDEKRSTDVNIALSENTNSHFLGKNEQNRAKLIDSQNKYVPPHLRLKSASLSNTTDTNIKLKKQLIGLSNKLSDMNIGNIVDEVEVILRNNTRNEVTTEIINNILNQISDPSLNLLDSFHCLHAAFVSSLTILIGNEFAATFIQKLIETFETERNFYLNTQNVLNKNEVGGDSNAANDLSLKIEHSKKKSSNLVTLFTFCYNFNLINSSLLIDLIKLFLESGLNELDIENLLRMLKICGSKLRNDDPTAVKEIVVLLQKTVKEVQELSPRAKYMVETITNLKNNKKQKQKADGLANILQTEKLLKFLQKRGLKEPLRVTLKDIRDVPEKGKWWVVGAAWVGREENFVKEMENSKNVGDLEMLARAHGMNTDVRRSIFIVLMSSEDCVDAFNRLSRVNLNATQQREIVKVLLHCCAQEKVYNPYYTLVLQKFLLKSHSFKITFRFTLWDQLKLLKEKEDINVSLINNLSRLTFYLIFNESVDFTVLKVLDFTDLNDQQILFLRILFGLLLFNKNELKFRATFKKIVKSNELQQKNIQKNSKKRKKVEGSLDNVEDMDNNNFLDGLGFFFNKYVKNEIFRKKIKRVDGEEVVNVGGFFSIFFANFTLESIKLRIEYLKTIFG</sequence>
<dbReference type="PANTHER" id="PTHR18034:SF4">
    <property type="entry name" value="NUCLEOLAR MIF4G DOMAIN-CONTAINING PROTEIN 1"/>
    <property type="match status" value="1"/>
</dbReference>
<dbReference type="EMBL" id="JADGJW010000008">
    <property type="protein sequence ID" value="KAJ3227957.1"/>
    <property type="molecule type" value="Genomic_DNA"/>
</dbReference>
<feature type="compositionally biased region" description="Polar residues" evidence="4">
    <location>
        <begin position="1"/>
        <end position="16"/>
    </location>
</feature>
<comment type="similarity">
    <text evidence="2">Belongs to the CWC22 family.</text>
</comment>
<dbReference type="GO" id="GO:0005730">
    <property type="term" value="C:nucleolus"/>
    <property type="evidence" value="ECO:0007669"/>
    <property type="project" value="UniProtKB-SubCell"/>
</dbReference>
<comment type="caution">
    <text evidence="6">The sequence shown here is derived from an EMBL/GenBank/DDBJ whole genome shotgun (WGS) entry which is preliminary data.</text>
</comment>
<evidence type="ECO:0000313" key="7">
    <source>
        <dbReference type="Proteomes" id="UP001211065"/>
    </source>
</evidence>
<evidence type="ECO:0000256" key="2">
    <source>
        <dbReference type="ARBA" id="ARBA00006856"/>
    </source>
</evidence>
<dbReference type="InterPro" id="IPR016024">
    <property type="entry name" value="ARM-type_fold"/>
</dbReference>
<keyword evidence="3" id="KW-0539">Nucleus</keyword>
<protein>
    <submittedName>
        <fullName evidence="6">Suppressor of glycerol defect</fullName>
    </submittedName>
</protein>
<evidence type="ECO:0000313" key="6">
    <source>
        <dbReference type="EMBL" id="KAJ3227957.1"/>
    </source>
</evidence>
<dbReference type="Pfam" id="PF02847">
    <property type="entry name" value="MA3"/>
    <property type="match status" value="1"/>
</dbReference>
<feature type="region of interest" description="Disordered" evidence="4">
    <location>
        <begin position="181"/>
        <end position="230"/>
    </location>
</feature>
<dbReference type="InterPro" id="IPR003890">
    <property type="entry name" value="MIF4G-like_typ-3"/>
</dbReference>
<feature type="compositionally biased region" description="Basic and acidic residues" evidence="4">
    <location>
        <begin position="102"/>
        <end position="117"/>
    </location>
</feature>
<dbReference type="InterPro" id="IPR003891">
    <property type="entry name" value="Initiation_fac_eIF4g_MI"/>
</dbReference>
<dbReference type="PANTHER" id="PTHR18034">
    <property type="entry name" value="CELL CYCLE CONTROL PROTEIN CWF22-RELATED"/>
    <property type="match status" value="1"/>
</dbReference>
<feature type="compositionally biased region" description="Acidic residues" evidence="4">
    <location>
        <begin position="201"/>
        <end position="218"/>
    </location>
</feature>